<dbReference type="CDD" id="cd13401">
    <property type="entry name" value="Slt70-like"/>
    <property type="match status" value="1"/>
</dbReference>
<dbReference type="Gene3D" id="1.10.1240.20">
    <property type="entry name" value="Lytic transglycosylase, superhelical linker domain"/>
    <property type="match status" value="1"/>
</dbReference>
<accession>A0A388SCZ0</accession>
<evidence type="ECO:0000313" key="7">
    <source>
        <dbReference type="Proteomes" id="UP000266091"/>
    </source>
</evidence>
<dbReference type="PANTHER" id="PTHR37423">
    <property type="entry name" value="SOLUBLE LYTIC MUREIN TRANSGLYCOSYLASE-RELATED"/>
    <property type="match status" value="1"/>
</dbReference>
<dbReference type="InterPro" id="IPR037061">
    <property type="entry name" value="Lytic_TGlycoase_superhlx_L_sf"/>
</dbReference>
<evidence type="ECO:0000256" key="1">
    <source>
        <dbReference type="ARBA" id="ARBA00007734"/>
    </source>
</evidence>
<dbReference type="InterPro" id="IPR008258">
    <property type="entry name" value="Transglycosylase_SLT_dom_1"/>
</dbReference>
<sequence length="676" mass="74096">MKAQIRRSLLLLALALPAFGASAQSLLPQQRPLGPAPSIAVPAEDFLFQNFPLSAQDQAFLSFRRARQSNTGTAESQQALFAQLAGYPLVDYAVSWNLYDAIKSDPSDPILQAQVLDFLKSHQGEYIAERLGTDVARIAAPKGDSAFFEALYAPLQWNKTEPDLAAWHESFQLLAGKGNTEYGVSLLREARNPHAPAFMSLAESILGRDPGKIWEISSYLIEHRFNSDAQRLLQAYMPNAPLSLPEVFSSPEKWVTTPDAQANPRLITAACLAVGYSRPEDAAAMIASLGSQIPKEDRNLLWNFLGYRSAIINTISDSSQYFTNAGEGLMDSRVSQPDEVAGWRVKAALAAGNWKEVERAIGSMTPEKLGADESAYWLGRAKIAQGDRSEGEKVLSSITGHHTFYGKLACDALNVPYPGDGARPSVAESDVRQWMQNPSIIRAVLLRRLGLYSMASREWNWALRDAKKPQLIAAAEYARRIGLADRMISTAGKLPDSLFQSDLSFPIPSQKSVAAIAQETNVPEAWIYGITRQESRFMVTVSSGAGARGLMQLLPATARWTAKRYGVGDGNPDLSDPLTNMKLGAYYLKYLNDRFDGQKTLATAGYNAGPGRSITWRRNLSASQDGAIFAELIPFSETRTYVKNVLNNTAEYARILGKPVRLTELLGTITPPSPDN</sequence>
<feature type="domain" description="Lytic transglycosylase superhelical linker" evidence="5">
    <location>
        <begin position="435"/>
        <end position="490"/>
    </location>
</feature>
<proteinExistence type="inferred from homology"/>
<feature type="domain" description="Transglycosylase SLT" evidence="4">
    <location>
        <begin position="515"/>
        <end position="623"/>
    </location>
</feature>
<comment type="caution">
    <text evidence="6">The sequence shown here is derived from an EMBL/GenBank/DDBJ whole genome shotgun (WGS) entry which is preliminary data.</text>
</comment>
<evidence type="ECO:0000256" key="2">
    <source>
        <dbReference type="ARBA" id="ARBA00022729"/>
    </source>
</evidence>
<dbReference type="Gene3D" id="1.10.530.10">
    <property type="match status" value="1"/>
</dbReference>
<dbReference type="GO" id="GO:0004553">
    <property type="term" value="F:hydrolase activity, hydrolyzing O-glycosyl compounds"/>
    <property type="evidence" value="ECO:0007669"/>
    <property type="project" value="InterPro"/>
</dbReference>
<evidence type="ECO:0000256" key="3">
    <source>
        <dbReference type="SAM" id="SignalP"/>
    </source>
</evidence>
<accession>A0A401LK72</accession>
<evidence type="ECO:0000259" key="5">
    <source>
        <dbReference type="Pfam" id="PF14718"/>
    </source>
</evidence>
<keyword evidence="7" id="KW-1185">Reference proteome</keyword>
<protein>
    <submittedName>
        <fullName evidence="6">Transglycosylase</fullName>
    </submittedName>
</protein>
<evidence type="ECO:0000313" key="6">
    <source>
        <dbReference type="EMBL" id="GBO93321.1"/>
    </source>
</evidence>
<dbReference type="AlphaFoldDB" id="A0A388SCZ0"/>
<gene>
    <name evidence="6" type="ORF">MESMUL_06750</name>
</gene>
<dbReference type="Gene3D" id="1.25.20.10">
    <property type="entry name" value="Bacterial muramidases"/>
    <property type="match status" value="1"/>
</dbReference>
<keyword evidence="2 3" id="KW-0732">Signal</keyword>
<dbReference type="PANTHER" id="PTHR37423:SF5">
    <property type="entry name" value="SOLUBLE LYTIC MUREIN TRANSGLYCOSYLASE"/>
    <property type="match status" value="1"/>
</dbReference>
<dbReference type="SUPFAM" id="SSF48435">
    <property type="entry name" value="Bacterial muramidases"/>
    <property type="match status" value="1"/>
</dbReference>
<feature type="chain" id="PRO_5030071257" evidence="3">
    <location>
        <begin position="24"/>
        <end position="676"/>
    </location>
</feature>
<dbReference type="GO" id="GO:0042597">
    <property type="term" value="C:periplasmic space"/>
    <property type="evidence" value="ECO:0007669"/>
    <property type="project" value="InterPro"/>
</dbReference>
<dbReference type="InterPro" id="IPR012289">
    <property type="entry name" value="Lytic_TGlycosylase_superhlx_L"/>
</dbReference>
<organism evidence="6 7">
    <name type="scientific">Mesosutterella multiformis</name>
    <dbReference type="NCBI Taxonomy" id="2259133"/>
    <lineage>
        <taxon>Bacteria</taxon>
        <taxon>Pseudomonadati</taxon>
        <taxon>Pseudomonadota</taxon>
        <taxon>Betaproteobacteria</taxon>
        <taxon>Burkholderiales</taxon>
        <taxon>Sutterellaceae</taxon>
        <taxon>Mesosutterella</taxon>
    </lineage>
</organism>
<dbReference type="InterPro" id="IPR008939">
    <property type="entry name" value="Lytic_TGlycosylase_superhlx_U"/>
</dbReference>
<dbReference type="Pfam" id="PF01464">
    <property type="entry name" value="SLT"/>
    <property type="match status" value="1"/>
</dbReference>
<reference evidence="6 7" key="1">
    <citation type="journal article" date="2018" name="Int. J. Syst. Evol. Microbiol.">
        <title>Mesosutterella multiformis gen. nov., sp. nov., a member of the family Sutterellaceae and Sutterella megalosphaeroides sp. nov., isolated from human faeces.</title>
        <authorList>
            <person name="Sakamoto M."/>
            <person name="Ikeyama N."/>
            <person name="Kunihiro T."/>
            <person name="Iino T."/>
            <person name="Yuki M."/>
            <person name="Ohkuma M."/>
        </authorList>
    </citation>
    <scope>NUCLEOTIDE SEQUENCE [LARGE SCALE GENOMIC DNA]</scope>
    <source>
        <strain evidence="6 7">4NBBH2</strain>
    </source>
</reference>
<name>A0A388SCZ0_9BURK</name>
<evidence type="ECO:0000259" key="4">
    <source>
        <dbReference type="Pfam" id="PF01464"/>
    </source>
</evidence>
<dbReference type="Pfam" id="PF14718">
    <property type="entry name" value="SLT_L"/>
    <property type="match status" value="1"/>
</dbReference>
<comment type="similarity">
    <text evidence="1">Belongs to the transglycosylase Slt family.</text>
</comment>
<dbReference type="SUPFAM" id="SSF53955">
    <property type="entry name" value="Lysozyme-like"/>
    <property type="match status" value="1"/>
</dbReference>
<dbReference type="EMBL" id="BGZJ01000001">
    <property type="protein sequence ID" value="GBO93321.1"/>
    <property type="molecule type" value="Genomic_DNA"/>
</dbReference>
<dbReference type="RefSeq" id="WP_160117824.1">
    <property type="nucleotide sequence ID" value="NZ_BGZJ01000001.1"/>
</dbReference>
<feature type="signal peptide" evidence="3">
    <location>
        <begin position="1"/>
        <end position="23"/>
    </location>
</feature>
<dbReference type="InterPro" id="IPR023346">
    <property type="entry name" value="Lysozyme-like_dom_sf"/>
</dbReference>
<dbReference type="Proteomes" id="UP000266091">
    <property type="component" value="Unassembled WGS sequence"/>
</dbReference>